<keyword evidence="2" id="KW-0472">Membrane</keyword>
<dbReference type="EMBL" id="NHYD01000787">
    <property type="protein sequence ID" value="PPQ93334.1"/>
    <property type="molecule type" value="Genomic_DNA"/>
</dbReference>
<dbReference type="PANTHER" id="PTHR16255:SF4">
    <property type="entry name" value="SPORULATION PROTEIN RMD8"/>
    <property type="match status" value="1"/>
</dbReference>
<evidence type="ECO:0000313" key="3">
    <source>
        <dbReference type="EMBL" id="PPQ93334.1"/>
    </source>
</evidence>
<feature type="region of interest" description="Disordered" evidence="1">
    <location>
        <begin position="128"/>
        <end position="184"/>
    </location>
</feature>
<name>A0A409XRJ5_PSICY</name>
<evidence type="ECO:0000256" key="2">
    <source>
        <dbReference type="SAM" id="Phobius"/>
    </source>
</evidence>
<protein>
    <submittedName>
        <fullName evidence="3">Uncharacterized protein</fullName>
    </submittedName>
</protein>
<dbReference type="InParanoid" id="A0A409XRJ5"/>
<evidence type="ECO:0000313" key="4">
    <source>
        <dbReference type="Proteomes" id="UP000283269"/>
    </source>
</evidence>
<accession>A0A409XRJ5</accession>
<proteinExistence type="predicted"/>
<keyword evidence="4" id="KW-1185">Reference proteome</keyword>
<keyword evidence="2" id="KW-0812">Transmembrane</keyword>
<dbReference type="InterPro" id="IPR051624">
    <property type="entry name" value="RMD1/Sad1-interacting"/>
</dbReference>
<dbReference type="PANTHER" id="PTHR16255">
    <property type="entry name" value="REQUIRED FOR MEIOTIC NUCLEAR DIVISION PROTEIN 1 HOMOLOG"/>
    <property type="match status" value="1"/>
</dbReference>
<organism evidence="3 4">
    <name type="scientific">Psilocybe cyanescens</name>
    <dbReference type="NCBI Taxonomy" id="93625"/>
    <lineage>
        <taxon>Eukaryota</taxon>
        <taxon>Fungi</taxon>
        <taxon>Dikarya</taxon>
        <taxon>Basidiomycota</taxon>
        <taxon>Agaricomycotina</taxon>
        <taxon>Agaricomycetes</taxon>
        <taxon>Agaricomycetidae</taxon>
        <taxon>Agaricales</taxon>
        <taxon>Agaricineae</taxon>
        <taxon>Strophariaceae</taxon>
        <taxon>Psilocybe</taxon>
    </lineage>
</organism>
<gene>
    <name evidence="3" type="ORF">CVT25_014463</name>
</gene>
<dbReference type="FunCoup" id="A0A409XRJ5">
    <property type="interactions" value="33"/>
</dbReference>
<reference evidence="3 4" key="1">
    <citation type="journal article" date="2018" name="Evol. Lett.">
        <title>Horizontal gene cluster transfer increased hallucinogenic mushroom diversity.</title>
        <authorList>
            <person name="Reynolds H.T."/>
            <person name="Vijayakumar V."/>
            <person name="Gluck-Thaler E."/>
            <person name="Korotkin H.B."/>
            <person name="Matheny P.B."/>
            <person name="Slot J.C."/>
        </authorList>
    </citation>
    <scope>NUCLEOTIDE SEQUENCE [LARGE SCALE GENOMIC DNA]</scope>
    <source>
        <strain evidence="3 4">2631</strain>
    </source>
</reference>
<keyword evidence="2" id="KW-1133">Transmembrane helix</keyword>
<feature type="transmembrane region" description="Helical" evidence="2">
    <location>
        <begin position="335"/>
        <end position="358"/>
    </location>
</feature>
<feature type="region of interest" description="Disordered" evidence="1">
    <location>
        <begin position="196"/>
        <end position="216"/>
    </location>
</feature>
<dbReference type="Proteomes" id="UP000283269">
    <property type="component" value="Unassembled WGS sequence"/>
</dbReference>
<evidence type="ECO:0000256" key="1">
    <source>
        <dbReference type="SAM" id="MobiDB-lite"/>
    </source>
</evidence>
<dbReference type="AlphaFoldDB" id="A0A409XRJ5"/>
<sequence>MSRRASVTGLMSGPKSQRTSKLVELSSAPLADVSDGLALGHEADGGVREYKSQAERMYKEQRKEAGFKRITAYCVAESFKIKLLSSFLKREHNISPRAFDEALYVVNVLLATIAGMWSQRQYSLLGTSKDSHISPGLKKTSTKEHISHRKPNNPQRTVTPSGLPPPAETNEENDPGFVTDPGFATEPDVGFAAEPVPEPETPVSEIIPGVVPTPYEVNPGAETDPGVYSRWKEPEHTEEPAKQRDILDIDHALAQSTLLLAVSGALKLCRHDAPSSQADCSNCGGILKDLYDAVREYIEIGPRVQVLNEKLGVASDFLDAIHDHLNNSAMERITWIVFWLIVVACLVALGEVVVGVIFPAATTGTNMEALASASASALPQISRKEMFKVLERLMVVQSQSQS</sequence>
<dbReference type="OrthoDB" id="18302at2759"/>
<comment type="caution">
    <text evidence="3">The sequence shown here is derived from an EMBL/GenBank/DDBJ whole genome shotgun (WGS) entry which is preliminary data.</text>
</comment>